<keyword evidence="2" id="KW-0540">Nuclease</keyword>
<gene>
    <name evidence="2" type="ORF">JIN87_10855</name>
</gene>
<protein>
    <submittedName>
        <fullName evidence="2">HNH endonuclease</fullName>
    </submittedName>
</protein>
<dbReference type="GO" id="GO:0004519">
    <property type="term" value="F:endonuclease activity"/>
    <property type="evidence" value="ECO:0007669"/>
    <property type="project" value="UniProtKB-KW"/>
</dbReference>
<dbReference type="AlphaFoldDB" id="A0A934RV31"/>
<proteinExistence type="predicted"/>
<keyword evidence="2" id="KW-0378">Hydrolase</keyword>
<dbReference type="PANTHER" id="PTHR33877:SF2">
    <property type="entry name" value="OS07G0170200 PROTEIN"/>
    <property type="match status" value="1"/>
</dbReference>
<reference evidence="2" key="1">
    <citation type="submission" date="2021-01" db="EMBL/GenBank/DDBJ databases">
        <title>Modified the classification status of verrucomicrobia.</title>
        <authorList>
            <person name="Feng X."/>
        </authorList>
    </citation>
    <scope>NUCLEOTIDE SEQUENCE</scope>
    <source>
        <strain evidence="2">KCTC 13126</strain>
    </source>
</reference>
<feature type="domain" description="HNH nuclease" evidence="1">
    <location>
        <begin position="107"/>
        <end position="160"/>
    </location>
</feature>
<dbReference type="Proteomes" id="UP000617628">
    <property type="component" value="Unassembled WGS sequence"/>
</dbReference>
<dbReference type="CDD" id="cd00085">
    <property type="entry name" value="HNHc"/>
    <property type="match status" value="1"/>
</dbReference>
<dbReference type="RefSeq" id="WP_200355581.1">
    <property type="nucleotide sequence ID" value="NZ_JAENIL010000017.1"/>
</dbReference>
<name>A0A934RV31_9BACT</name>
<dbReference type="SMART" id="SM00507">
    <property type="entry name" value="HNHc"/>
    <property type="match status" value="1"/>
</dbReference>
<dbReference type="Pfam" id="PF13395">
    <property type="entry name" value="HNH_4"/>
    <property type="match status" value="1"/>
</dbReference>
<comment type="caution">
    <text evidence="2">The sequence shown here is derived from an EMBL/GenBank/DDBJ whole genome shotgun (WGS) entry which is preliminary data.</text>
</comment>
<dbReference type="PANTHER" id="PTHR33877">
    <property type="entry name" value="SLL1193 PROTEIN"/>
    <property type="match status" value="1"/>
</dbReference>
<organism evidence="2 3">
    <name type="scientific">Pelagicoccus mobilis</name>
    <dbReference type="NCBI Taxonomy" id="415221"/>
    <lineage>
        <taxon>Bacteria</taxon>
        <taxon>Pseudomonadati</taxon>
        <taxon>Verrucomicrobiota</taxon>
        <taxon>Opitutia</taxon>
        <taxon>Puniceicoccales</taxon>
        <taxon>Pelagicoccaceae</taxon>
        <taxon>Pelagicoccus</taxon>
    </lineage>
</organism>
<evidence type="ECO:0000313" key="2">
    <source>
        <dbReference type="EMBL" id="MBK1877367.1"/>
    </source>
</evidence>
<sequence length="206" mass="23566">MIDIDKAIVLTLNRTWRAIGQRTVRQAFCDLMGGTALAMDIRYPLDEDGRADLSGPIDCVPVDGDAWMELPVRSFDLSIRTPRRKVRVPTVIVVSNYSGMPLWNPGVNRRSIFERDGGICQYTGRRVPWSKGNLDHVIPRSRGGQNSFENLVWSDKAVNTRKADRLPEEAGLRLLRKPRAPEAQPISRRIQEMKHADWRWFIKDES</sequence>
<keyword evidence="3" id="KW-1185">Reference proteome</keyword>
<dbReference type="InterPro" id="IPR003615">
    <property type="entry name" value="HNH_nuc"/>
</dbReference>
<dbReference type="EMBL" id="JAENIL010000017">
    <property type="protein sequence ID" value="MBK1877367.1"/>
    <property type="molecule type" value="Genomic_DNA"/>
</dbReference>
<evidence type="ECO:0000259" key="1">
    <source>
        <dbReference type="SMART" id="SM00507"/>
    </source>
</evidence>
<dbReference type="InterPro" id="IPR052892">
    <property type="entry name" value="NA-targeting_endonuclease"/>
</dbReference>
<dbReference type="Gene3D" id="1.10.30.50">
    <property type="match status" value="1"/>
</dbReference>
<evidence type="ECO:0000313" key="3">
    <source>
        <dbReference type="Proteomes" id="UP000617628"/>
    </source>
</evidence>
<accession>A0A934RV31</accession>
<keyword evidence="2" id="KW-0255">Endonuclease</keyword>